<dbReference type="PANTHER" id="PTHR43308">
    <property type="entry name" value="OUTER MEMBRANE PROTEIN ALPHA-RELATED"/>
    <property type="match status" value="1"/>
</dbReference>
<reference evidence="3" key="2">
    <citation type="journal article" date="2021" name="Microbiome">
        <title>Successional dynamics and alternative stable states in a saline activated sludge microbial community over 9 years.</title>
        <authorList>
            <person name="Wang Y."/>
            <person name="Ye J."/>
            <person name="Ju F."/>
            <person name="Liu L."/>
            <person name="Boyd J.A."/>
            <person name="Deng Y."/>
            <person name="Parks D.H."/>
            <person name="Jiang X."/>
            <person name="Yin X."/>
            <person name="Woodcroft B.J."/>
            <person name="Tyson G.W."/>
            <person name="Hugenholtz P."/>
            <person name="Polz M.F."/>
            <person name="Zhang T."/>
        </authorList>
    </citation>
    <scope>NUCLEOTIDE SEQUENCE</scope>
    <source>
        <strain evidence="3">HKST-UBA11</strain>
    </source>
</reference>
<evidence type="ECO:0000313" key="4">
    <source>
        <dbReference type="Proteomes" id="UP000754563"/>
    </source>
</evidence>
<reference evidence="3" key="1">
    <citation type="submission" date="2020-04" db="EMBL/GenBank/DDBJ databases">
        <authorList>
            <person name="Zhang T."/>
        </authorList>
    </citation>
    <scope>NUCLEOTIDE SEQUENCE</scope>
    <source>
        <strain evidence="3">HKST-UBA11</strain>
    </source>
</reference>
<organism evidence="3 4">
    <name type="scientific">Candidatus Dojkabacteria bacterium</name>
    <dbReference type="NCBI Taxonomy" id="2099670"/>
    <lineage>
        <taxon>Bacteria</taxon>
        <taxon>Candidatus Dojkabacteria</taxon>
    </lineage>
</organism>
<dbReference type="PANTHER" id="PTHR43308:SF5">
    <property type="entry name" value="S-LAYER PROTEIN _ PEPTIDOGLYCAN ENDO-BETA-N-ACETYLGLUCOSAMINIDASE"/>
    <property type="match status" value="1"/>
</dbReference>
<feature type="domain" description="SLH" evidence="2">
    <location>
        <begin position="38"/>
        <end position="95"/>
    </location>
</feature>
<dbReference type="CDD" id="cd05379">
    <property type="entry name" value="CAP_bacterial"/>
    <property type="match status" value="1"/>
</dbReference>
<gene>
    <name evidence="3" type="ORF">KC717_02990</name>
</gene>
<evidence type="ECO:0000259" key="2">
    <source>
        <dbReference type="PROSITE" id="PS51272"/>
    </source>
</evidence>
<feature type="chain" id="PRO_5037490668" evidence="1">
    <location>
        <begin position="30"/>
        <end position="393"/>
    </location>
</feature>
<comment type="caution">
    <text evidence="3">The sequence shown here is derived from an EMBL/GenBank/DDBJ whole genome shotgun (WGS) entry which is preliminary data.</text>
</comment>
<dbReference type="InterPro" id="IPR014044">
    <property type="entry name" value="CAP_dom"/>
</dbReference>
<feature type="domain" description="SLH" evidence="2">
    <location>
        <begin position="96"/>
        <end position="159"/>
    </location>
</feature>
<dbReference type="Proteomes" id="UP000754563">
    <property type="component" value="Unassembled WGS sequence"/>
</dbReference>
<dbReference type="AlphaFoldDB" id="A0A955L8I9"/>
<dbReference type="InterPro" id="IPR051465">
    <property type="entry name" value="Cell_Envelope_Struct_Comp"/>
</dbReference>
<evidence type="ECO:0000256" key="1">
    <source>
        <dbReference type="SAM" id="SignalP"/>
    </source>
</evidence>
<dbReference type="EMBL" id="JAGQLH010000029">
    <property type="protein sequence ID" value="MCA9385589.1"/>
    <property type="molecule type" value="Genomic_DNA"/>
</dbReference>
<dbReference type="Pfam" id="PF00188">
    <property type="entry name" value="CAP"/>
    <property type="match status" value="1"/>
</dbReference>
<accession>A0A955L8I9</accession>
<evidence type="ECO:0000313" key="3">
    <source>
        <dbReference type="EMBL" id="MCA9385589.1"/>
    </source>
</evidence>
<dbReference type="PROSITE" id="PS51272">
    <property type="entry name" value="SLH"/>
    <property type="match status" value="3"/>
</dbReference>
<keyword evidence="1" id="KW-0732">Signal</keyword>
<protein>
    <submittedName>
        <fullName evidence="3">S-layer homology domain-containing protein</fullName>
    </submittedName>
</protein>
<sequence length="393" mass="43165">MNLKLPMKLAFLLLSIPLLLLSVTRLSHAQTIKSSCNSIQQFDDIPNGHTFCVYIEYLLYQGVLSENPSYNPEDTLNRGQLAKMIVTSLQLPEDTSGDKFPDVPSNHTFFSPIMTLKNSGIIGGYPDGDFKPDNPVTRGALMKFIVNAAKHKNSGFFDSTINNINSEFNDVPNDHSFAPFIASAVGESNQISNDVAKIIKGYSDKTFRPDTNVTRGEVSKAIANTMKYTELQNASCSDFYCQAELTSKLESDLESYLFELINTSRISNGKGALVFSDGARTVAKSWSGTMAQAGELSHQSNLIETLNTQGVGANGAGENVGFHQVLVTSGKQGYFDAVKTIHNLMMAEVPPDDGHRQNILGESLDFTHIGTGMHIKEEDASRNSVWMTEDYYK</sequence>
<dbReference type="SUPFAM" id="SSF55797">
    <property type="entry name" value="PR-1-like"/>
    <property type="match status" value="1"/>
</dbReference>
<dbReference type="InterPro" id="IPR001119">
    <property type="entry name" value="SLH_dom"/>
</dbReference>
<proteinExistence type="predicted"/>
<dbReference type="Pfam" id="PF00395">
    <property type="entry name" value="SLH"/>
    <property type="match status" value="3"/>
</dbReference>
<feature type="domain" description="SLH" evidence="2">
    <location>
        <begin position="164"/>
        <end position="236"/>
    </location>
</feature>
<name>A0A955L8I9_9BACT</name>
<dbReference type="InterPro" id="IPR035940">
    <property type="entry name" value="CAP_sf"/>
</dbReference>
<feature type="signal peptide" evidence="1">
    <location>
        <begin position="1"/>
        <end position="29"/>
    </location>
</feature>
<dbReference type="Gene3D" id="3.40.33.10">
    <property type="entry name" value="CAP"/>
    <property type="match status" value="1"/>
</dbReference>